<dbReference type="SUPFAM" id="SSF53448">
    <property type="entry name" value="Nucleotide-diphospho-sugar transferases"/>
    <property type="match status" value="1"/>
</dbReference>
<comment type="caution">
    <text evidence="4">The sequence shown here is derived from an EMBL/GenBank/DDBJ whole genome shotgun (WGS) entry which is preliminary data.</text>
</comment>
<protein>
    <recommendedName>
        <fullName evidence="3">Nucleotidyl transferase domain-containing protein</fullName>
    </recommendedName>
</protein>
<dbReference type="InterPro" id="IPR005835">
    <property type="entry name" value="NTP_transferase_dom"/>
</dbReference>
<dbReference type="PANTHER" id="PTHR43584:SF8">
    <property type="entry name" value="N-ACETYLMURAMATE ALPHA-1-PHOSPHATE URIDYLYLTRANSFERASE"/>
    <property type="match status" value="1"/>
</dbReference>
<dbReference type="InterPro" id="IPR029044">
    <property type="entry name" value="Nucleotide-diphossugar_trans"/>
</dbReference>
<dbReference type="InterPro" id="IPR050065">
    <property type="entry name" value="GlmU-like"/>
</dbReference>
<dbReference type="Pfam" id="PF00483">
    <property type="entry name" value="NTP_transferase"/>
    <property type="match status" value="1"/>
</dbReference>
<accession>A0A1G2BGM9</accession>
<proteinExistence type="predicted"/>
<name>A0A1G2BGM9_9BACT</name>
<dbReference type="CDD" id="cd02523">
    <property type="entry name" value="PC_cytidylyltransferase"/>
    <property type="match status" value="1"/>
</dbReference>
<dbReference type="PANTHER" id="PTHR43584">
    <property type="entry name" value="NUCLEOTIDYL TRANSFERASE"/>
    <property type="match status" value="1"/>
</dbReference>
<evidence type="ECO:0000313" key="4">
    <source>
        <dbReference type="EMBL" id="OGY88215.1"/>
    </source>
</evidence>
<sequence length="244" mass="27965">MRGVIIAGGISKRLRPKTCNIPKTLLKLDQKVILEHILDAAYKAGITHFDILTGHGHDYVKGFMKLYQEHYPDTTFDLWFIERYQETGNVIALQAAQHLFDQEMIIINSDTVFHSDLIKKLLHTPEKNAMLIDDYKKLGAEEMKVMVDNDDQIVRIHKSLDPLTAEGEYVGLLKFSPDSKQQLQDATKDMMQKDESVYYEDAIQKAIDDYAFKIKKISTDNLPVMEIDTPEDLATAHDLIKKII</sequence>
<evidence type="ECO:0000259" key="3">
    <source>
        <dbReference type="Pfam" id="PF00483"/>
    </source>
</evidence>
<dbReference type="GO" id="GO:0016779">
    <property type="term" value="F:nucleotidyltransferase activity"/>
    <property type="evidence" value="ECO:0007669"/>
    <property type="project" value="UniProtKB-KW"/>
</dbReference>
<evidence type="ECO:0000256" key="2">
    <source>
        <dbReference type="ARBA" id="ARBA00022695"/>
    </source>
</evidence>
<keyword evidence="1" id="KW-0808">Transferase</keyword>
<dbReference type="Gene3D" id="3.90.550.10">
    <property type="entry name" value="Spore Coat Polysaccharide Biosynthesis Protein SpsA, Chain A"/>
    <property type="match status" value="1"/>
</dbReference>
<dbReference type="Proteomes" id="UP000176420">
    <property type="component" value="Unassembled WGS sequence"/>
</dbReference>
<feature type="domain" description="Nucleotidyl transferase" evidence="3">
    <location>
        <begin position="3"/>
        <end position="129"/>
    </location>
</feature>
<dbReference type="EMBL" id="MHKI01000003">
    <property type="protein sequence ID" value="OGY88215.1"/>
    <property type="molecule type" value="Genomic_DNA"/>
</dbReference>
<gene>
    <name evidence="4" type="ORF">A2319_03430</name>
</gene>
<evidence type="ECO:0000313" key="5">
    <source>
        <dbReference type="Proteomes" id="UP000176420"/>
    </source>
</evidence>
<keyword evidence="2" id="KW-0548">Nucleotidyltransferase</keyword>
<evidence type="ECO:0000256" key="1">
    <source>
        <dbReference type="ARBA" id="ARBA00022679"/>
    </source>
</evidence>
<dbReference type="AlphaFoldDB" id="A0A1G2BGM9"/>
<organism evidence="4 5">
    <name type="scientific">Candidatus Kerfeldbacteria bacterium RIFOXYB2_FULL_38_14</name>
    <dbReference type="NCBI Taxonomy" id="1798547"/>
    <lineage>
        <taxon>Bacteria</taxon>
        <taxon>Candidatus Kerfeldiibacteriota</taxon>
    </lineage>
</organism>
<reference evidence="4 5" key="1">
    <citation type="journal article" date="2016" name="Nat. Commun.">
        <title>Thousands of microbial genomes shed light on interconnected biogeochemical processes in an aquifer system.</title>
        <authorList>
            <person name="Anantharaman K."/>
            <person name="Brown C.T."/>
            <person name="Hug L.A."/>
            <person name="Sharon I."/>
            <person name="Castelle C.J."/>
            <person name="Probst A.J."/>
            <person name="Thomas B.C."/>
            <person name="Singh A."/>
            <person name="Wilkins M.J."/>
            <person name="Karaoz U."/>
            <person name="Brodie E.L."/>
            <person name="Williams K.H."/>
            <person name="Hubbard S.S."/>
            <person name="Banfield J.F."/>
        </authorList>
    </citation>
    <scope>NUCLEOTIDE SEQUENCE [LARGE SCALE GENOMIC DNA]</scope>
</reference>